<protein>
    <submittedName>
        <fullName evidence="1">Uncharacterized protein</fullName>
    </submittedName>
</protein>
<organism evidence="1 2">
    <name type="scientific">Athelia psychrophila</name>
    <dbReference type="NCBI Taxonomy" id="1759441"/>
    <lineage>
        <taxon>Eukaryota</taxon>
        <taxon>Fungi</taxon>
        <taxon>Dikarya</taxon>
        <taxon>Basidiomycota</taxon>
        <taxon>Agaricomycotina</taxon>
        <taxon>Agaricomycetes</taxon>
        <taxon>Agaricomycetidae</taxon>
        <taxon>Atheliales</taxon>
        <taxon>Atheliaceae</taxon>
        <taxon>Athelia</taxon>
    </lineage>
</organism>
<sequence>MYQLRDIGGGDSTWRQWECVGQVRCQIVRALSLRERPSFSAGYWGAHCQRVKGGCHSGPRGRTASAHVESAVCMGSTHTRNGCMHRSWDAVYGSSNAFLRALSSFYTSILNCANHCAGNDCIFLNATISCFAPSHLCQAFTSRV</sequence>
<evidence type="ECO:0000313" key="2">
    <source>
        <dbReference type="Proteomes" id="UP000076532"/>
    </source>
</evidence>
<gene>
    <name evidence="1" type="ORF">FIBSPDRAFT_64942</name>
</gene>
<reference evidence="1 2" key="1">
    <citation type="journal article" date="2016" name="Mol. Biol. Evol.">
        <title>Comparative Genomics of Early-Diverging Mushroom-Forming Fungi Provides Insights into the Origins of Lignocellulose Decay Capabilities.</title>
        <authorList>
            <person name="Nagy L.G."/>
            <person name="Riley R."/>
            <person name="Tritt A."/>
            <person name="Adam C."/>
            <person name="Daum C."/>
            <person name="Floudas D."/>
            <person name="Sun H."/>
            <person name="Yadav J.S."/>
            <person name="Pangilinan J."/>
            <person name="Larsson K.H."/>
            <person name="Matsuura K."/>
            <person name="Barry K."/>
            <person name="Labutti K."/>
            <person name="Kuo R."/>
            <person name="Ohm R.A."/>
            <person name="Bhattacharya S.S."/>
            <person name="Shirouzu T."/>
            <person name="Yoshinaga Y."/>
            <person name="Martin F.M."/>
            <person name="Grigoriev I.V."/>
            <person name="Hibbett D.S."/>
        </authorList>
    </citation>
    <scope>NUCLEOTIDE SEQUENCE [LARGE SCALE GENOMIC DNA]</scope>
    <source>
        <strain evidence="1 2">CBS 109695</strain>
    </source>
</reference>
<dbReference type="AlphaFoldDB" id="A0A166EW12"/>
<keyword evidence="2" id="KW-1185">Reference proteome</keyword>
<name>A0A166EW12_9AGAM</name>
<evidence type="ECO:0000313" key="1">
    <source>
        <dbReference type="EMBL" id="KZP16167.1"/>
    </source>
</evidence>
<proteinExistence type="predicted"/>
<dbReference type="EMBL" id="KV417596">
    <property type="protein sequence ID" value="KZP16167.1"/>
    <property type="molecule type" value="Genomic_DNA"/>
</dbReference>
<accession>A0A166EW12</accession>
<dbReference type="Proteomes" id="UP000076532">
    <property type="component" value="Unassembled WGS sequence"/>
</dbReference>